<dbReference type="PATRIC" id="fig|1705562.3.peg.1394"/>
<evidence type="ECO:0000313" key="1">
    <source>
        <dbReference type="EMBL" id="KOX94700.1"/>
    </source>
</evidence>
<accession>A0A0N0BQ04</accession>
<sequence>MSCPDCGGDLVSIPIPSDLQQYLPGDAPGASVCRTCLALHPETEPPADVPDLTRLDSAIPTADGAAIPVVLLVGLLDSLAMHREEITALLERIEREGVDPLLVLDRLDASYGEAAHVDLGNRRRQLEQLL</sequence>
<organism evidence="1 2">
    <name type="scientific">Haloarcula rubripromontorii</name>
    <dbReference type="NCBI Taxonomy" id="1705562"/>
    <lineage>
        <taxon>Archaea</taxon>
        <taxon>Methanobacteriati</taxon>
        <taxon>Methanobacteriota</taxon>
        <taxon>Stenosarchaea group</taxon>
        <taxon>Halobacteria</taxon>
        <taxon>Halobacteriales</taxon>
        <taxon>Haloarculaceae</taxon>
        <taxon>Haloarcula</taxon>
    </lineage>
</organism>
<dbReference type="OrthoDB" id="212944at2157"/>
<name>A0A0N0BQ04_9EURY</name>
<dbReference type="STRING" id="1705562.AMS69_02240"/>
<comment type="caution">
    <text evidence="1">The sequence shown here is derived from an EMBL/GenBank/DDBJ whole genome shotgun (WGS) entry which is preliminary data.</text>
</comment>
<dbReference type="Proteomes" id="UP000037729">
    <property type="component" value="Unassembled WGS sequence"/>
</dbReference>
<keyword evidence="2" id="KW-1185">Reference proteome</keyword>
<evidence type="ECO:0000313" key="2">
    <source>
        <dbReference type="Proteomes" id="UP000037729"/>
    </source>
</evidence>
<proteinExistence type="predicted"/>
<gene>
    <name evidence="1" type="ORF">AMS69_02240</name>
</gene>
<protein>
    <recommendedName>
        <fullName evidence="3">Small CPxCG-related zinc finger protein</fullName>
    </recommendedName>
</protein>
<dbReference type="AlphaFoldDB" id="A0A0N0BQ04"/>
<dbReference type="Pfam" id="PF19792">
    <property type="entry name" value="DUF6276"/>
    <property type="match status" value="1"/>
</dbReference>
<reference evidence="1 2" key="1">
    <citation type="submission" date="2015-08" db="EMBL/GenBank/DDBJ databases">
        <title>Genomes of Isolates from Cabo Rojo, PR.</title>
        <authorList>
            <person name="Sanchez-Nieves R.L."/>
            <person name="Montalvo-Rodriguez R."/>
        </authorList>
    </citation>
    <scope>NUCLEOTIDE SEQUENCE [LARGE SCALE GENOMIC DNA]</scope>
    <source>
        <strain evidence="1 2">SL3</strain>
    </source>
</reference>
<dbReference type="EMBL" id="LIUF01000001">
    <property type="protein sequence ID" value="KOX94700.1"/>
    <property type="molecule type" value="Genomic_DNA"/>
</dbReference>
<dbReference type="InterPro" id="IPR046243">
    <property type="entry name" value="DUF6276"/>
</dbReference>
<evidence type="ECO:0008006" key="3">
    <source>
        <dbReference type="Google" id="ProtNLM"/>
    </source>
</evidence>
<dbReference type="RefSeq" id="WP_053966469.1">
    <property type="nucleotide sequence ID" value="NZ_JAWJXX010000019.1"/>
</dbReference>